<feature type="domain" description="Glycosyl transferase family 1" evidence="1">
    <location>
        <begin position="201"/>
        <end position="358"/>
    </location>
</feature>
<dbReference type="EMBL" id="CP047121">
    <property type="protein sequence ID" value="QHB52560.1"/>
    <property type="molecule type" value="Genomic_DNA"/>
</dbReference>
<evidence type="ECO:0000313" key="4">
    <source>
        <dbReference type="Proteomes" id="UP000465035"/>
    </source>
</evidence>
<dbReference type="Gene3D" id="3.40.50.2000">
    <property type="entry name" value="Glycogen Phosphorylase B"/>
    <property type="match status" value="2"/>
</dbReference>
<feature type="domain" description="Glycosyltransferase subfamily 4-like N-terminal" evidence="2">
    <location>
        <begin position="24"/>
        <end position="192"/>
    </location>
</feature>
<dbReference type="SUPFAM" id="SSF53756">
    <property type="entry name" value="UDP-Glycosyltransferase/glycogen phosphorylase"/>
    <property type="match status" value="1"/>
</dbReference>
<dbReference type="InterPro" id="IPR001296">
    <property type="entry name" value="Glyco_trans_1"/>
</dbReference>
<proteinExistence type="predicted"/>
<dbReference type="AlphaFoldDB" id="A0A6P1E8V3"/>
<gene>
    <name evidence="3" type="ORF">GQR93_10350</name>
</gene>
<dbReference type="InterPro" id="IPR050194">
    <property type="entry name" value="Glycosyltransferase_grp1"/>
</dbReference>
<keyword evidence="3" id="KW-0808">Transferase</keyword>
<dbReference type="Pfam" id="PF13439">
    <property type="entry name" value="Glyco_transf_4"/>
    <property type="match status" value="1"/>
</dbReference>
<name>A0A6P1E8V3_LENHI</name>
<protein>
    <submittedName>
        <fullName evidence="3">Glycosyltransferase</fullName>
    </submittedName>
</protein>
<evidence type="ECO:0000259" key="2">
    <source>
        <dbReference type="Pfam" id="PF13439"/>
    </source>
</evidence>
<reference evidence="3 4" key="1">
    <citation type="submission" date="2019-12" db="EMBL/GenBank/DDBJ databases">
        <title>Lactobacillus hilgardii FLUB.</title>
        <authorList>
            <person name="Gustaw K."/>
        </authorList>
    </citation>
    <scope>NUCLEOTIDE SEQUENCE [LARGE SCALE GENOMIC DNA]</scope>
    <source>
        <strain evidence="3 4">FLUB</strain>
    </source>
</reference>
<evidence type="ECO:0000259" key="1">
    <source>
        <dbReference type="Pfam" id="PF00534"/>
    </source>
</evidence>
<dbReference type="InterPro" id="IPR028098">
    <property type="entry name" value="Glyco_trans_4-like_N"/>
</dbReference>
<dbReference type="Proteomes" id="UP000465035">
    <property type="component" value="Chromosome"/>
</dbReference>
<dbReference type="FunFam" id="3.40.50.2000:FF:000136">
    <property type="entry name" value="Glycosyl transferase, group 1"/>
    <property type="match status" value="1"/>
</dbReference>
<organism evidence="3 4">
    <name type="scientific">Lentilactobacillus hilgardii</name>
    <name type="common">Lactobacillus hilgardii</name>
    <dbReference type="NCBI Taxonomy" id="1588"/>
    <lineage>
        <taxon>Bacteria</taxon>
        <taxon>Bacillati</taxon>
        <taxon>Bacillota</taxon>
        <taxon>Bacilli</taxon>
        <taxon>Lactobacillales</taxon>
        <taxon>Lactobacillaceae</taxon>
        <taxon>Lentilactobacillus</taxon>
    </lineage>
</organism>
<dbReference type="GO" id="GO:0016758">
    <property type="term" value="F:hexosyltransferase activity"/>
    <property type="evidence" value="ECO:0007669"/>
    <property type="project" value="TreeGrafter"/>
</dbReference>
<evidence type="ECO:0000313" key="3">
    <source>
        <dbReference type="EMBL" id="QHB52560.1"/>
    </source>
</evidence>
<dbReference type="CDD" id="cd03817">
    <property type="entry name" value="GT4_UGDG-like"/>
    <property type="match status" value="1"/>
</dbReference>
<dbReference type="PANTHER" id="PTHR45947:SF3">
    <property type="entry name" value="SULFOQUINOVOSYL TRANSFERASE SQD2"/>
    <property type="match status" value="1"/>
</dbReference>
<accession>A0A6P1E8V3</accession>
<dbReference type="Pfam" id="PF00534">
    <property type="entry name" value="Glycos_transf_1"/>
    <property type="match status" value="1"/>
</dbReference>
<sequence>MFSVERRGLFMNIGIFTDTYFPQVSGVATSIKTLKNELEREGNQVYIFTTTDPHVDKDTYERNIFRFSSIPFISFTDRRIAVRGLFQAYEIAKELNLDIVHTQTEFSMGMIGKFVAKNLNIPCVHTYHTMYEDYLHYVANGKLLKPVHVKEGTLAFCYHLAGVITPSDRVLDKLTEYGVKCQMRIIPTGIDVGMYAKSIDTDIREKYHISKDTPVMLSISRLAYEKNISEIVDLLPSIIEQVPKVILMIVGDGPAKEDLMKQVTQLGLSKHVIFTGEVSNDHVNAFYRTANVFVSTSNSESQGLTYIEAMAAGLPVVVTSSDYTDGLLSNESLGQTFKKSDEFTEIVIRYLTNPVDKDNSKAKKILDQKLTEISAETFGKRVVDFYHSVTVEQQLQKDPTATNIE</sequence>
<dbReference type="PANTHER" id="PTHR45947">
    <property type="entry name" value="SULFOQUINOVOSYL TRANSFERASE SQD2"/>
    <property type="match status" value="1"/>
</dbReference>